<evidence type="ECO:0000313" key="3">
    <source>
        <dbReference type="Proteomes" id="UP000658278"/>
    </source>
</evidence>
<feature type="transmembrane region" description="Helical" evidence="1">
    <location>
        <begin position="124"/>
        <end position="144"/>
    </location>
</feature>
<dbReference type="Proteomes" id="UP000658278">
    <property type="component" value="Unassembled WGS sequence"/>
</dbReference>
<evidence type="ECO:0000313" key="2">
    <source>
        <dbReference type="EMBL" id="MBK1828812.1"/>
    </source>
</evidence>
<keyword evidence="1" id="KW-1133">Transmembrane helix</keyword>
<accession>A0A934VH86</accession>
<dbReference type="AlphaFoldDB" id="A0A934VH86"/>
<sequence length="178" mass="19757">MNVTKVCCQGCGADLEVDEGIRFVTCNYCHSRLEIVHDKSVTHSKLLEKLEKKTGEMADDLKIIRLQNELEKLDREWAMRSEDFMVSNKHGVKSVPSSAGSMVGGMVAVVFGIFWMVMASSMGAPGIFPLFGLLFIVVAVVGMVRGADKAEQYRTGKRAYDAQRQKLLLQIDDVRQGP</sequence>
<proteinExistence type="predicted"/>
<keyword evidence="1" id="KW-0472">Membrane</keyword>
<comment type="caution">
    <text evidence="2">The sequence shown here is derived from an EMBL/GenBank/DDBJ whole genome shotgun (WGS) entry which is preliminary data.</text>
</comment>
<keyword evidence="3" id="KW-1185">Reference proteome</keyword>
<evidence type="ECO:0000256" key="1">
    <source>
        <dbReference type="SAM" id="Phobius"/>
    </source>
</evidence>
<dbReference type="EMBL" id="JAENII010000018">
    <property type="protein sequence ID" value="MBK1828812.1"/>
    <property type="molecule type" value="Genomic_DNA"/>
</dbReference>
<organism evidence="2 3">
    <name type="scientific">Haloferula rosea</name>
    <dbReference type="NCBI Taxonomy" id="490093"/>
    <lineage>
        <taxon>Bacteria</taxon>
        <taxon>Pseudomonadati</taxon>
        <taxon>Verrucomicrobiota</taxon>
        <taxon>Verrucomicrobiia</taxon>
        <taxon>Verrucomicrobiales</taxon>
        <taxon>Verrucomicrobiaceae</taxon>
        <taxon>Haloferula</taxon>
    </lineage>
</organism>
<name>A0A934VH86_9BACT</name>
<feature type="transmembrane region" description="Helical" evidence="1">
    <location>
        <begin position="99"/>
        <end position="118"/>
    </location>
</feature>
<dbReference type="RefSeq" id="WP_200282959.1">
    <property type="nucleotide sequence ID" value="NZ_JAENII010000018.1"/>
</dbReference>
<gene>
    <name evidence="2" type="ORF">JIN81_17385</name>
</gene>
<protein>
    <submittedName>
        <fullName evidence="2">Uncharacterized protein</fullName>
    </submittedName>
</protein>
<keyword evidence="1" id="KW-0812">Transmembrane</keyword>
<reference evidence="2" key="1">
    <citation type="submission" date="2021-01" db="EMBL/GenBank/DDBJ databases">
        <title>Modified the classification status of verrucomicrobia.</title>
        <authorList>
            <person name="Feng X."/>
        </authorList>
    </citation>
    <scope>NUCLEOTIDE SEQUENCE</scope>
    <source>
        <strain evidence="2">KCTC 22201</strain>
    </source>
</reference>